<evidence type="ECO:0000313" key="3">
    <source>
        <dbReference type="Proteomes" id="UP001417504"/>
    </source>
</evidence>
<feature type="transmembrane region" description="Helical" evidence="1">
    <location>
        <begin position="42"/>
        <end position="66"/>
    </location>
</feature>
<dbReference type="EMBL" id="JBBNAE010000005">
    <property type="protein sequence ID" value="KAK9124260.1"/>
    <property type="molecule type" value="Genomic_DNA"/>
</dbReference>
<keyword evidence="3" id="KW-1185">Reference proteome</keyword>
<evidence type="ECO:0000256" key="1">
    <source>
        <dbReference type="SAM" id="Phobius"/>
    </source>
</evidence>
<keyword evidence="1" id="KW-0472">Membrane</keyword>
<sequence>MLYCWKSTHTFSNLLSIEIALYSSILYRYPSTLLHKHHLIHFFLLEFFIWFTSMAVVFGMAFYLSWNEICFCNMVHPLHEPMKAILVLKREIYVGWGD</sequence>
<dbReference type="AlphaFoldDB" id="A0AAP0IZX9"/>
<name>A0AAP0IZX9_9MAGN</name>
<organism evidence="2 3">
    <name type="scientific">Stephania japonica</name>
    <dbReference type="NCBI Taxonomy" id="461633"/>
    <lineage>
        <taxon>Eukaryota</taxon>
        <taxon>Viridiplantae</taxon>
        <taxon>Streptophyta</taxon>
        <taxon>Embryophyta</taxon>
        <taxon>Tracheophyta</taxon>
        <taxon>Spermatophyta</taxon>
        <taxon>Magnoliopsida</taxon>
        <taxon>Ranunculales</taxon>
        <taxon>Menispermaceae</taxon>
        <taxon>Menispermoideae</taxon>
        <taxon>Cissampelideae</taxon>
        <taxon>Stephania</taxon>
    </lineage>
</organism>
<comment type="caution">
    <text evidence="2">The sequence shown here is derived from an EMBL/GenBank/DDBJ whole genome shotgun (WGS) entry which is preliminary data.</text>
</comment>
<feature type="transmembrane region" description="Helical" evidence="1">
    <location>
        <begin position="12"/>
        <end position="30"/>
    </location>
</feature>
<protein>
    <submittedName>
        <fullName evidence="2">Uncharacterized protein</fullName>
    </submittedName>
</protein>
<accession>A0AAP0IZX9</accession>
<keyword evidence="1" id="KW-0812">Transmembrane</keyword>
<reference evidence="2 3" key="1">
    <citation type="submission" date="2024-01" db="EMBL/GenBank/DDBJ databases">
        <title>Genome assemblies of Stephania.</title>
        <authorList>
            <person name="Yang L."/>
        </authorList>
    </citation>
    <scope>NUCLEOTIDE SEQUENCE [LARGE SCALE GENOMIC DNA]</scope>
    <source>
        <strain evidence="2">QJT</strain>
        <tissue evidence="2">Leaf</tissue>
    </source>
</reference>
<proteinExistence type="predicted"/>
<gene>
    <name evidence="2" type="ORF">Sjap_013862</name>
</gene>
<dbReference type="Proteomes" id="UP001417504">
    <property type="component" value="Unassembled WGS sequence"/>
</dbReference>
<keyword evidence="1" id="KW-1133">Transmembrane helix</keyword>
<evidence type="ECO:0000313" key="2">
    <source>
        <dbReference type="EMBL" id="KAK9124260.1"/>
    </source>
</evidence>